<keyword evidence="1" id="KW-0472">Membrane</keyword>
<feature type="transmembrane region" description="Helical" evidence="1">
    <location>
        <begin position="124"/>
        <end position="149"/>
    </location>
</feature>
<comment type="caution">
    <text evidence="2">The sequence shown here is derived from an EMBL/GenBank/DDBJ whole genome shotgun (WGS) entry which is preliminary data.</text>
</comment>
<dbReference type="AlphaFoldDB" id="X1RII0"/>
<dbReference type="GO" id="GO:0016020">
    <property type="term" value="C:membrane"/>
    <property type="evidence" value="ECO:0007669"/>
    <property type="project" value="InterPro"/>
</dbReference>
<dbReference type="Pfam" id="PF07155">
    <property type="entry name" value="ECF-ribofla_trS"/>
    <property type="match status" value="1"/>
</dbReference>
<feature type="transmembrane region" description="Helical" evidence="1">
    <location>
        <begin position="90"/>
        <end position="112"/>
    </location>
</feature>
<evidence type="ECO:0008006" key="3">
    <source>
        <dbReference type="Google" id="ProtNLM"/>
    </source>
</evidence>
<dbReference type="Gene3D" id="1.10.1760.20">
    <property type="match status" value="1"/>
</dbReference>
<sequence>MPENKEFSKNRTFYGYILPTNALIVSIIGIFAAFTCVLTFIVPITIPATQGYINLGDIGVMISGLLFGPIIGGIAGGIGSALADLFIAPIYAIPTLIIKGLEGFIVGFIANPKKHHLKLNYRDFLAVIFGGLVMVFGYLLVEIVLYGFPSALFEFFFNGVIQFGLGVSSALIFAFVARKNIVNSLPQVFDKVFLQFYSPEISLEDT</sequence>
<accession>X1RII0</accession>
<gene>
    <name evidence="2" type="ORF">S12H4_02484</name>
</gene>
<proteinExistence type="predicted"/>
<dbReference type="InterPro" id="IPR009825">
    <property type="entry name" value="ECF_substrate-spec-like"/>
</dbReference>
<feature type="transmembrane region" description="Helical" evidence="1">
    <location>
        <begin position="58"/>
        <end position="78"/>
    </location>
</feature>
<keyword evidence="1" id="KW-0812">Transmembrane</keyword>
<feature type="transmembrane region" description="Helical" evidence="1">
    <location>
        <begin position="155"/>
        <end position="177"/>
    </location>
</feature>
<reference evidence="2" key="1">
    <citation type="journal article" date="2014" name="Front. Microbiol.">
        <title>High frequency of phylogenetically diverse reductive dehalogenase-homologous genes in deep subseafloor sedimentary metagenomes.</title>
        <authorList>
            <person name="Kawai M."/>
            <person name="Futagami T."/>
            <person name="Toyoda A."/>
            <person name="Takaki Y."/>
            <person name="Nishi S."/>
            <person name="Hori S."/>
            <person name="Arai W."/>
            <person name="Tsubouchi T."/>
            <person name="Morono Y."/>
            <person name="Uchiyama I."/>
            <person name="Ito T."/>
            <person name="Fujiyama A."/>
            <person name="Inagaki F."/>
            <person name="Takami H."/>
        </authorList>
    </citation>
    <scope>NUCLEOTIDE SEQUENCE</scope>
    <source>
        <strain evidence="2">Expedition CK06-06</strain>
    </source>
</reference>
<dbReference type="EMBL" id="BARW01000613">
    <property type="protein sequence ID" value="GAI66791.1"/>
    <property type="molecule type" value="Genomic_DNA"/>
</dbReference>
<protein>
    <recommendedName>
        <fullName evidence="3">ECF transporter S component</fullName>
    </recommendedName>
</protein>
<keyword evidence="1" id="KW-1133">Transmembrane helix</keyword>
<feature type="transmembrane region" description="Helical" evidence="1">
    <location>
        <begin position="20"/>
        <end position="46"/>
    </location>
</feature>
<organism evidence="2">
    <name type="scientific">marine sediment metagenome</name>
    <dbReference type="NCBI Taxonomy" id="412755"/>
    <lineage>
        <taxon>unclassified sequences</taxon>
        <taxon>metagenomes</taxon>
        <taxon>ecological metagenomes</taxon>
    </lineage>
</organism>
<dbReference type="PANTHER" id="PTHR37815">
    <property type="entry name" value="UPF0397 PROTEIN BC_2624-RELATED"/>
    <property type="match status" value="1"/>
</dbReference>
<evidence type="ECO:0000256" key="1">
    <source>
        <dbReference type="SAM" id="Phobius"/>
    </source>
</evidence>
<evidence type="ECO:0000313" key="2">
    <source>
        <dbReference type="EMBL" id="GAI66791.1"/>
    </source>
</evidence>
<dbReference type="PANTHER" id="PTHR37815:SF3">
    <property type="entry name" value="UPF0397 PROTEIN SPR0429"/>
    <property type="match status" value="1"/>
</dbReference>
<name>X1RII0_9ZZZZ</name>